<dbReference type="PANTHER" id="PTHR43678:SF1">
    <property type="entry name" value="BETA-N-ACETYLHEXOSAMINIDASE"/>
    <property type="match status" value="1"/>
</dbReference>
<evidence type="ECO:0000259" key="5">
    <source>
        <dbReference type="PROSITE" id="PS50022"/>
    </source>
</evidence>
<dbReference type="InterPro" id="IPR025705">
    <property type="entry name" value="Beta_hexosaminidase_sua/sub"/>
</dbReference>
<keyword evidence="2" id="KW-0378">Hydrolase</keyword>
<feature type="domain" description="F5/8 type C" evidence="5">
    <location>
        <begin position="168"/>
        <end position="327"/>
    </location>
</feature>
<dbReference type="InterPro" id="IPR008979">
    <property type="entry name" value="Galactose-bd-like_sf"/>
</dbReference>
<dbReference type="HOGENOM" id="CLU_002275_0_0_9"/>
<feature type="active site" description="Proton donor" evidence="4">
    <location>
        <position position="738"/>
    </location>
</feature>
<dbReference type="eggNOG" id="COG3525">
    <property type="taxonomic scope" value="Bacteria"/>
</dbReference>
<dbReference type="SUPFAM" id="SSF49785">
    <property type="entry name" value="Galactose-binding domain-like"/>
    <property type="match status" value="2"/>
</dbReference>
<sequence length="1119" mass="125770">MMMVANSFTYVKAETNVVKTNLALEDGVVATTSDDETSDFTGSKAIDGIVDYENSGKQSRWASNTTSATIENKKWLKIDLGEVKNFDEIVIDWERKNATNYIIEVSSDDTTWRTIEEFTSAPSEYRQVVKLDSQETARYVRLSISNYSETADKRDTDGSNKSITWNTVSVFELEVNQYQEVENLALKGTATANAFEGGALTADKVNDGNDTTRWASEVRSATTENPHWVQIELPEAKTIQSFVINWERNNVIDYEIQISNDGQEWETAWARTSKNDNCRVAANFDQPKTAQYVRVKINNFDQTGTNASGVTNTWNTVSIYEFELYSNKLDLPTYTIDDVVGSITAPVVNKGDAKMQMPEVPEGFELEFVGADYEQIIGADGTIYEPLVDTTVEVNFKVKKGDEERTTAALQVLVPGKYEANVGNEKPKVIPELAEWYGTEGNFEISDSTRIIVDSNYNNELMETANKFASDYEDIMGREIAVEVGTEAVAGSFFLTLATEDGGLCDEGNIITITDSVKIEAKANQGAFYATRSILQILKQTESTLPQGIVRDYPKYKVRGFILDVARKSYELDSLKELAETMAWYKLNDLQVHLNDNYIFLEDYINSDKSNIEDAYDAYSAFRLESDLKNEAGEGITSTDVYYTKDEFREFIQSSRQMGINVVPEIDTPAHALAFTRVFRNLALEGWNPRISNRPVLDHLDLGNPESLEFVKTLFNEYMQGDNPVFDTETTVHVGTDEYEANKEQYRSFTDSVLGHIQDSGRTVRMWGGLTWLDGTTEVRSEGVQLNVWSRDWAEPTQMYNEGYDLINTLDSSLYIVPAAGYYANYLNAQNLYNNWEPNVMAGKEFPAGDDQMLGAAYAIWNDSIDKRSQSVSEYDVFDRFFKALPALAEKMWGEGEDKTYAELNELSAVTGTAPNTNPYYTVESDTPNYVEYDFEEEEILDKSGNGYDSISKKNVSLEAGKKGQALRLNGGESYVETPIKRVGLPNSISFWIKKDGNAPEGEQILFESPSKFDNYAIKAVDANGNVGFTRERDDFSFNYQLPDDEWVYLTITSENERTSLYVNNELVDTLGNRPVATLLIPFERIGSTTNSFKGLIDGIVLGSELPQDETVIDSTNFT</sequence>
<dbReference type="PANTHER" id="PTHR43678">
    <property type="entry name" value="PUTATIVE (AFU_ORTHOLOGUE AFUA_2G00640)-RELATED"/>
    <property type="match status" value="1"/>
</dbReference>
<dbReference type="EMBL" id="AMEZ01000065">
    <property type="protein sequence ID" value="EKY25688.1"/>
    <property type="molecule type" value="Genomic_DNA"/>
</dbReference>
<accession>L1QCH9</accession>
<dbReference type="PRINTS" id="PR00738">
    <property type="entry name" value="GLHYDRLASE20"/>
</dbReference>
<keyword evidence="3" id="KW-0326">Glycosidase</keyword>
<dbReference type="CDD" id="cd06564">
    <property type="entry name" value="GH20_DspB_LnbB-like"/>
    <property type="match status" value="1"/>
</dbReference>
<protein>
    <submittedName>
        <fullName evidence="6">F5/8 type C domain protein</fullName>
    </submittedName>
</protein>
<comment type="similarity">
    <text evidence="1">Belongs to the glycosyl hydrolase 20 family.</text>
</comment>
<dbReference type="InterPro" id="IPR017853">
    <property type="entry name" value="GH"/>
</dbReference>
<dbReference type="AlphaFoldDB" id="L1QCH9"/>
<reference evidence="6 7" key="1">
    <citation type="submission" date="2012-05" db="EMBL/GenBank/DDBJ databases">
        <authorList>
            <person name="Weinstock G."/>
            <person name="Sodergren E."/>
            <person name="Lobos E.A."/>
            <person name="Fulton L."/>
            <person name="Fulton R."/>
            <person name="Courtney L."/>
            <person name="Fronick C."/>
            <person name="O'Laughlin M."/>
            <person name="Godfrey J."/>
            <person name="Wilson R.M."/>
            <person name="Miner T."/>
            <person name="Farmer C."/>
            <person name="Delehaunty K."/>
            <person name="Cordes M."/>
            <person name="Minx P."/>
            <person name="Tomlinson C."/>
            <person name="Chen J."/>
            <person name="Wollam A."/>
            <person name="Pepin K.H."/>
            <person name="Bhonagiri V."/>
            <person name="Zhang X."/>
            <person name="Suruliraj S."/>
            <person name="Warren W."/>
            <person name="Mitreva M."/>
            <person name="Mardis E.R."/>
            <person name="Wilson R.K."/>
        </authorList>
    </citation>
    <scope>NUCLEOTIDE SEQUENCE [LARGE SCALE GENOMIC DNA]</scope>
    <source>
        <strain evidence="6 7">DSM 1785</strain>
    </source>
</reference>
<dbReference type="InterPro" id="IPR029018">
    <property type="entry name" value="Hex-like_dom2"/>
</dbReference>
<dbReference type="eggNOG" id="COG2273">
    <property type="taxonomic scope" value="Bacteria"/>
</dbReference>
<dbReference type="Pfam" id="PF02838">
    <property type="entry name" value="Glyco_hydro_20b"/>
    <property type="match status" value="1"/>
</dbReference>
<gene>
    <name evidence="6" type="ORF">HMPREF0216_02409</name>
</gene>
<comment type="caution">
    <text evidence="6">The sequence shown here is derived from an EMBL/GenBank/DDBJ whole genome shotgun (WGS) entry which is preliminary data.</text>
</comment>
<dbReference type="Pfam" id="PF00728">
    <property type="entry name" value="Glyco_hydro_20"/>
    <property type="match status" value="1"/>
</dbReference>
<keyword evidence="7" id="KW-1185">Reference proteome</keyword>
<dbReference type="Gene3D" id="2.60.120.260">
    <property type="entry name" value="Galactose-binding domain-like"/>
    <property type="match status" value="2"/>
</dbReference>
<dbReference type="Proteomes" id="UP000010420">
    <property type="component" value="Unassembled WGS sequence"/>
</dbReference>
<organism evidence="6 7">
    <name type="scientific">Clostridium celatum DSM 1785</name>
    <dbReference type="NCBI Taxonomy" id="545697"/>
    <lineage>
        <taxon>Bacteria</taxon>
        <taxon>Bacillati</taxon>
        <taxon>Bacillota</taxon>
        <taxon>Clostridia</taxon>
        <taxon>Eubacteriales</taxon>
        <taxon>Clostridiaceae</taxon>
        <taxon>Clostridium</taxon>
    </lineage>
</organism>
<proteinExistence type="inferred from homology"/>
<dbReference type="InterPro" id="IPR015883">
    <property type="entry name" value="Glyco_hydro_20_cat"/>
</dbReference>
<dbReference type="Gene3D" id="3.30.379.10">
    <property type="entry name" value="Chitobiase/beta-hexosaminidase domain 2-like"/>
    <property type="match status" value="1"/>
</dbReference>
<dbReference type="SUPFAM" id="SSF51445">
    <property type="entry name" value="(Trans)glycosidases"/>
    <property type="match status" value="1"/>
</dbReference>
<evidence type="ECO:0000256" key="4">
    <source>
        <dbReference type="PIRSR" id="PIRSR625705-1"/>
    </source>
</evidence>
<dbReference type="InterPro" id="IPR013320">
    <property type="entry name" value="ConA-like_dom_sf"/>
</dbReference>
<dbReference type="InterPro" id="IPR015882">
    <property type="entry name" value="HEX_bac_N"/>
</dbReference>
<dbReference type="SUPFAM" id="SSF55545">
    <property type="entry name" value="beta-N-acetylhexosaminidase-like domain"/>
    <property type="match status" value="1"/>
</dbReference>
<dbReference type="InterPro" id="IPR052764">
    <property type="entry name" value="GH20_Enzymes"/>
</dbReference>
<evidence type="ECO:0000313" key="6">
    <source>
        <dbReference type="EMBL" id="EKY25688.1"/>
    </source>
</evidence>
<dbReference type="SUPFAM" id="SSF49899">
    <property type="entry name" value="Concanavalin A-like lectins/glucanases"/>
    <property type="match status" value="1"/>
</dbReference>
<dbReference type="Gene3D" id="2.60.120.200">
    <property type="match status" value="1"/>
</dbReference>
<feature type="domain" description="F5/8 type C" evidence="5">
    <location>
        <begin position="17"/>
        <end position="142"/>
    </location>
</feature>
<dbReference type="GO" id="GO:0004563">
    <property type="term" value="F:beta-N-acetylhexosaminidase activity"/>
    <property type="evidence" value="ECO:0007669"/>
    <property type="project" value="InterPro"/>
</dbReference>
<dbReference type="PROSITE" id="PS50022">
    <property type="entry name" value="FA58C_3"/>
    <property type="match status" value="2"/>
</dbReference>
<dbReference type="GO" id="GO:0005975">
    <property type="term" value="P:carbohydrate metabolic process"/>
    <property type="evidence" value="ECO:0007669"/>
    <property type="project" value="InterPro"/>
</dbReference>
<evidence type="ECO:0000256" key="2">
    <source>
        <dbReference type="ARBA" id="ARBA00022801"/>
    </source>
</evidence>
<dbReference type="Pfam" id="PF13385">
    <property type="entry name" value="Laminin_G_3"/>
    <property type="match status" value="1"/>
</dbReference>
<dbReference type="InterPro" id="IPR000421">
    <property type="entry name" value="FA58C"/>
</dbReference>
<dbReference type="Pfam" id="PF22633">
    <property type="entry name" value="F5_F8_type_C_2"/>
    <property type="match status" value="2"/>
</dbReference>
<evidence type="ECO:0000256" key="1">
    <source>
        <dbReference type="ARBA" id="ARBA00006285"/>
    </source>
</evidence>
<evidence type="ECO:0000313" key="7">
    <source>
        <dbReference type="Proteomes" id="UP000010420"/>
    </source>
</evidence>
<evidence type="ECO:0000256" key="3">
    <source>
        <dbReference type="ARBA" id="ARBA00023295"/>
    </source>
</evidence>
<feature type="non-terminal residue" evidence="6">
    <location>
        <position position="1119"/>
    </location>
</feature>
<name>L1QCH9_9CLOT</name>
<dbReference type="STRING" id="545697.HMPREF0216_02409"/>
<dbReference type="Gene3D" id="3.20.20.80">
    <property type="entry name" value="Glycosidases"/>
    <property type="match status" value="1"/>
</dbReference>